<dbReference type="HOGENOM" id="CLU_920999_0_0_6"/>
<dbReference type="Proteomes" id="UP000000770">
    <property type="component" value="Chromosome"/>
</dbReference>
<gene>
    <name evidence="1" type="ordered locus">Sbal195_2155</name>
</gene>
<name>A9L179_SHEB9</name>
<dbReference type="GeneID" id="11772300"/>
<dbReference type="KEGG" id="sbn:Sbal195_2155"/>
<dbReference type="RefSeq" id="WP_012197095.1">
    <property type="nucleotide sequence ID" value="NC_009997.1"/>
</dbReference>
<proteinExistence type="predicted"/>
<reference evidence="1 2" key="1">
    <citation type="submission" date="2007-11" db="EMBL/GenBank/DDBJ databases">
        <title>Complete sequence of chromosome of Shewanella baltica OS195.</title>
        <authorList>
            <consortium name="US DOE Joint Genome Institute"/>
            <person name="Copeland A."/>
            <person name="Lucas S."/>
            <person name="Lapidus A."/>
            <person name="Barry K."/>
            <person name="Glavina del Rio T."/>
            <person name="Dalin E."/>
            <person name="Tice H."/>
            <person name="Pitluck S."/>
            <person name="Chain P."/>
            <person name="Malfatti S."/>
            <person name="Shin M."/>
            <person name="Vergez L."/>
            <person name="Schmutz J."/>
            <person name="Larimer F."/>
            <person name="Land M."/>
            <person name="Hauser L."/>
            <person name="Kyrpides N."/>
            <person name="Kim E."/>
            <person name="Brettar I."/>
            <person name="Rodrigues J."/>
            <person name="Konstantinidis K."/>
            <person name="Klappenbach J."/>
            <person name="Hofle M."/>
            <person name="Tiedje J."/>
            <person name="Richardson P."/>
        </authorList>
    </citation>
    <scope>NUCLEOTIDE SEQUENCE [LARGE SCALE GENOMIC DNA]</scope>
    <source>
        <strain evidence="1 2">OS195</strain>
    </source>
</reference>
<organism evidence="1 2">
    <name type="scientific">Shewanella baltica (strain OS195)</name>
    <dbReference type="NCBI Taxonomy" id="399599"/>
    <lineage>
        <taxon>Bacteria</taxon>
        <taxon>Pseudomonadati</taxon>
        <taxon>Pseudomonadota</taxon>
        <taxon>Gammaproteobacteria</taxon>
        <taxon>Alteromonadales</taxon>
        <taxon>Shewanellaceae</taxon>
        <taxon>Shewanella</taxon>
    </lineage>
</organism>
<dbReference type="AlphaFoldDB" id="A9L179"/>
<evidence type="ECO:0000313" key="2">
    <source>
        <dbReference type="Proteomes" id="UP000000770"/>
    </source>
</evidence>
<accession>A9L179</accession>
<protein>
    <submittedName>
        <fullName evidence="1">Uncharacterized protein</fullName>
    </submittedName>
</protein>
<dbReference type="EMBL" id="CP000891">
    <property type="protein sequence ID" value="ABX49324.1"/>
    <property type="molecule type" value="Genomic_DNA"/>
</dbReference>
<sequence length="302" mass="32060">MIIDPKTGKQIFNDIVEITPLHANAMLAYSAWATELGLSDTATLPGLVQADDAATEIDIGFPTAIDGSTSKIMQSTEGSIGIYVDEPPGSVSSSGRAITAVAPSQVSVPRAYTSRATINPSFVINCKSPNVDSKSYNAKWYKTADAAILFISWSQYGNSNLNKTDLAIKFSRGNIELVCTAGTDAGSYLQFFIMDSTSASGQALVGNGNFGKQLTPSNTYQFRAVSLKKISGQVIGENGTGIITDIRAYLRSSGLLVGSTTSDSSGDYLIETAYPDEHYVVCLAEDSSTLNALVFDRVIPID</sequence>
<evidence type="ECO:0000313" key="1">
    <source>
        <dbReference type="EMBL" id="ABX49324.1"/>
    </source>
</evidence>